<dbReference type="Gene3D" id="2.60.120.620">
    <property type="entry name" value="q2cbj1_9rhob like domain"/>
    <property type="match status" value="1"/>
</dbReference>
<feature type="domain" description="Fe2OG dioxygenase" evidence="2">
    <location>
        <begin position="299"/>
        <end position="408"/>
    </location>
</feature>
<evidence type="ECO:0000259" key="2">
    <source>
        <dbReference type="PROSITE" id="PS51471"/>
    </source>
</evidence>
<evidence type="ECO:0000313" key="3">
    <source>
        <dbReference type="EMBL" id="RMY49366.1"/>
    </source>
</evidence>
<accession>A0A3M7CCF0</accession>
<organism evidence="3 4">
    <name type="scientific">Hortaea werneckii</name>
    <name type="common">Black yeast</name>
    <name type="synonym">Cladosporium werneckii</name>
    <dbReference type="NCBI Taxonomy" id="91943"/>
    <lineage>
        <taxon>Eukaryota</taxon>
        <taxon>Fungi</taxon>
        <taxon>Dikarya</taxon>
        <taxon>Ascomycota</taxon>
        <taxon>Pezizomycotina</taxon>
        <taxon>Dothideomycetes</taxon>
        <taxon>Dothideomycetidae</taxon>
        <taxon>Mycosphaerellales</taxon>
        <taxon>Teratosphaeriaceae</taxon>
        <taxon>Hortaea</taxon>
    </lineage>
</organism>
<dbReference type="VEuPathDB" id="FungiDB:BTJ68_11821"/>
<protein>
    <recommendedName>
        <fullName evidence="2">Fe2OG dioxygenase domain-containing protein</fullName>
    </recommendedName>
</protein>
<dbReference type="Proteomes" id="UP000269539">
    <property type="component" value="Unassembled WGS sequence"/>
</dbReference>
<dbReference type="PANTHER" id="PTHR33099">
    <property type="entry name" value="FE2OG DIOXYGENASE DOMAIN-CONTAINING PROTEIN"/>
    <property type="match status" value="1"/>
</dbReference>
<gene>
    <name evidence="3" type="ORF">D0864_14733</name>
</gene>
<proteinExistence type="predicted"/>
<feature type="region of interest" description="Disordered" evidence="1">
    <location>
        <begin position="167"/>
        <end position="190"/>
    </location>
</feature>
<comment type="caution">
    <text evidence="3">The sequence shown here is derived from an EMBL/GenBank/DDBJ whole genome shotgun (WGS) entry which is preliminary data.</text>
</comment>
<name>A0A3M7CCF0_HORWE</name>
<dbReference type="InterPro" id="IPR044862">
    <property type="entry name" value="Pro_4_hyd_alph_FE2OG_OXY"/>
</dbReference>
<dbReference type="AlphaFoldDB" id="A0A3M7CCF0"/>
<evidence type="ECO:0000256" key="1">
    <source>
        <dbReference type="SAM" id="MobiDB-lite"/>
    </source>
</evidence>
<dbReference type="Pfam" id="PF13640">
    <property type="entry name" value="2OG-FeII_Oxy_3"/>
    <property type="match status" value="1"/>
</dbReference>
<dbReference type="InterPro" id="IPR005123">
    <property type="entry name" value="Oxoglu/Fe-dep_dioxygenase_dom"/>
</dbReference>
<sequence length="634" mass="69579">MAAASPSPSPAPPTTEPASLAALEAALQNSTRRATFTCAGRLPINPNPRLLPSGALTPRTNLQVHEQTLATKPITLRWGAHGTGKTLSLPLLQQTPEDDARFQDLLSACYPATFGRDGRDVYDPSYRRAGAMGPGEFMTDFCPYEAGIVDVVTQVLVPPIVGDLESSKDRDDISDVGRESGLTGEEDRRLRSAMAKQRKIAWKYTRGGWGVKKGGERGLHIAQLGPLLEGLDVPFADEDEAESVEVLLDPEGTGCLGEEDFFAFAAARLGAKRRATAAAPPPPDLLQDKDQRMLCRGLRAELYKLNVYSGPEGFFKPHVDTPRSASQIGSLVVCLPVEFSGGALAVRHQGQEIVHEWGTLSPAAGTKDINSSSPASAINWTAFYSDCEHEVLPLHSGHRITLTYNLYLARGVGLLNTPPLLPRRLLPHHLPLVPHLHRALANPHFKPQGGYLAFWLRHRYPLTHPVECEFVVEMLKGADLGVLGAVRAVGLRCSVERVEHFAGGRDVLDEGVWGRLEGKRQRGEVAAAEDDYEDREGTPVRTSFFLPAVETTGSDPLNPEMHEEPDEDYFTLIETKLAQEEDHPYVYHCLVQEVLARERRQKEKGVTWIGREGRQEELSGAYLVVSLLFPPSSF</sequence>
<dbReference type="PANTHER" id="PTHR33099:SF7">
    <property type="entry name" value="MYND-TYPE DOMAIN-CONTAINING PROTEIN"/>
    <property type="match status" value="1"/>
</dbReference>
<feature type="compositionally biased region" description="Basic and acidic residues" evidence="1">
    <location>
        <begin position="167"/>
        <end position="178"/>
    </location>
</feature>
<evidence type="ECO:0000313" key="4">
    <source>
        <dbReference type="Proteomes" id="UP000269539"/>
    </source>
</evidence>
<dbReference type="EMBL" id="QWIO01002892">
    <property type="protein sequence ID" value="RMY49366.1"/>
    <property type="molecule type" value="Genomic_DNA"/>
</dbReference>
<dbReference type="PROSITE" id="PS51471">
    <property type="entry name" value="FE2OG_OXY"/>
    <property type="match status" value="1"/>
</dbReference>
<reference evidence="3 4" key="1">
    <citation type="journal article" date="2018" name="BMC Genomics">
        <title>Genomic evidence for intraspecific hybridization in a clonal and extremely halotolerant yeast.</title>
        <authorList>
            <person name="Gostincar C."/>
            <person name="Stajich J.E."/>
            <person name="Zupancic J."/>
            <person name="Zalar P."/>
            <person name="Gunde-Cimerman N."/>
        </authorList>
    </citation>
    <scope>NUCLEOTIDE SEQUENCE [LARGE SCALE GENOMIC DNA]</scope>
    <source>
        <strain evidence="3 4">EXF-10513</strain>
    </source>
</reference>